<evidence type="ECO:0000313" key="1">
    <source>
        <dbReference type="EMBL" id="MBB2189169.1"/>
    </source>
</evidence>
<keyword evidence="2" id="KW-1185">Reference proteome</keyword>
<dbReference type="RefSeq" id="WP_183118365.1">
    <property type="nucleotide sequence ID" value="NZ_JABEQF010000003.1"/>
</dbReference>
<proteinExistence type="predicted"/>
<name>A0A7W4JQR3_9PROT</name>
<protein>
    <submittedName>
        <fullName evidence="1">Uncharacterized protein</fullName>
    </submittedName>
</protein>
<accession>A0A7W4JQR3</accession>
<gene>
    <name evidence="1" type="ORF">HLH34_04220</name>
</gene>
<dbReference type="EMBL" id="JABEQF010000003">
    <property type="protein sequence ID" value="MBB2189169.1"/>
    <property type="molecule type" value="Genomic_DNA"/>
</dbReference>
<dbReference type="AlphaFoldDB" id="A0A7W4JQR3"/>
<dbReference type="Proteomes" id="UP000555756">
    <property type="component" value="Unassembled WGS sequence"/>
</dbReference>
<organism evidence="1 2">
    <name type="scientific">Gluconacetobacter azotocaptans</name>
    <dbReference type="NCBI Taxonomy" id="142834"/>
    <lineage>
        <taxon>Bacteria</taxon>
        <taxon>Pseudomonadati</taxon>
        <taxon>Pseudomonadota</taxon>
        <taxon>Alphaproteobacteria</taxon>
        <taxon>Acetobacterales</taxon>
        <taxon>Acetobacteraceae</taxon>
        <taxon>Gluconacetobacter</taxon>
    </lineage>
</organism>
<reference evidence="1 2" key="1">
    <citation type="submission" date="2020-04" db="EMBL/GenBank/DDBJ databases">
        <title>Description of novel Gluconacetobacter.</title>
        <authorList>
            <person name="Sombolestani A."/>
        </authorList>
    </citation>
    <scope>NUCLEOTIDE SEQUENCE [LARGE SCALE GENOMIC DNA]</scope>
    <source>
        <strain evidence="1 2">LMG 21311</strain>
    </source>
</reference>
<comment type="caution">
    <text evidence="1">The sequence shown here is derived from an EMBL/GenBank/DDBJ whole genome shotgun (WGS) entry which is preliminary data.</text>
</comment>
<evidence type="ECO:0000313" key="2">
    <source>
        <dbReference type="Proteomes" id="UP000555756"/>
    </source>
</evidence>
<sequence>MMMENAKSFLIPANLTGDQVDAFCREWNLHAPDVRRFAATLCRVVGTPAEASGKLRVFDVADASYGPLDAKYVRHADAEALIAARDAEIADKDREIEDLKAAAETVISFDEAYRRKIERRVLPAAMGDMMKIASLIEWAQKIRDQFGNTCVYAVDLSWGAVALNREADDRKRLSPGKTSWTDNPDFEGADTEAAFASLKEENTTLTAQIDTIAQETREACALVVERWGLHTLQATGMWLIDKAGVAAAIRHSGGEKA</sequence>